<evidence type="ECO:0000313" key="2">
    <source>
        <dbReference type="Proteomes" id="UP000738325"/>
    </source>
</evidence>
<dbReference type="InterPro" id="IPR035810">
    <property type="entry name" value="PEBP_euk"/>
</dbReference>
<dbReference type="Gene3D" id="1.20.58.1180">
    <property type="match status" value="1"/>
</dbReference>
<dbReference type="InterPro" id="IPR036610">
    <property type="entry name" value="PEBP-like_sf"/>
</dbReference>
<proteinExistence type="predicted"/>
<dbReference type="PANTHER" id="PTHR11362:SF82">
    <property type="entry name" value="PHOSPHATIDYLETHANOLAMINE-BINDING PROTEIN 4"/>
    <property type="match status" value="1"/>
</dbReference>
<comment type="caution">
    <text evidence="1">The sequence shown here is derived from an EMBL/GenBank/DDBJ whole genome shotgun (WGS) entry which is preliminary data.</text>
</comment>
<name>A0A9P6R528_9FUNG</name>
<dbReference type="Gene3D" id="3.90.280.10">
    <property type="entry name" value="PEBP-like"/>
    <property type="match status" value="1"/>
</dbReference>
<organism evidence="1 2">
    <name type="scientific">Dissophora globulifera</name>
    <dbReference type="NCBI Taxonomy" id="979702"/>
    <lineage>
        <taxon>Eukaryota</taxon>
        <taxon>Fungi</taxon>
        <taxon>Fungi incertae sedis</taxon>
        <taxon>Mucoromycota</taxon>
        <taxon>Mortierellomycotina</taxon>
        <taxon>Mortierellomycetes</taxon>
        <taxon>Mortierellales</taxon>
        <taxon>Mortierellaceae</taxon>
        <taxon>Dissophora</taxon>
    </lineage>
</organism>
<evidence type="ECO:0000313" key="1">
    <source>
        <dbReference type="EMBL" id="KAG0311388.1"/>
    </source>
</evidence>
<protein>
    <recommendedName>
        <fullName evidence="3">PEBP-like protein</fullName>
    </recommendedName>
</protein>
<dbReference type="Pfam" id="PF01161">
    <property type="entry name" value="PBP"/>
    <property type="match status" value="1"/>
</dbReference>
<dbReference type="Proteomes" id="UP000738325">
    <property type="component" value="Unassembled WGS sequence"/>
</dbReference>
<reference evidence="1" key="1">
    <citation type="journal article" date="2020" name="Fungal Divers.">
        <title>Resolving the Mortierellaceae phylogeny through synthesis of multi-gene phylogenetics and phylogenomics.</title>
        <authorList>
            <person name="Vandepol N."/>
            <person name="Liber J."/>
            <person name="Desiro A."/>
            <person name="Na H."/>
            <person name="Kennedy M."/>
            <person name="Barry K."/>
            <person name="Grigoriev I.V."/>
            <person name="Miller A.N."/>
            <person name="O'Donnell K."/>
            <person name="Stajich J.E."/>
            <person name="Bonito G."/>
        </authorList>
    </citation>
    <scope>NUCLEOTIDE SEQUENCE</scope>
    <source>
        <strain evidence="1">REB-010B</strain>
    </source>
</reference>
<accession>A0A9P6R528</accession>
<dbReference type="EMBL" id="JAAAIP010000931">
    <property type="protein sequence ID" value="KAG0311388.1"/>
    <property type="molecule type" value="Genomic_DNA"/>
</dbReference>
<sequence length="343" mass="38995">MSQSAPEVTYKAPALGVNRTYDEALKIIAEDKVRRLADVKRLQAVLAEQLKAAPSATRDAQIAELEENIFKQEAFASINDPEIQWRFKNGQVDMSKAVFRYMKSKQFQRETLPVIQQRITQMYVTPDLLPSFTPTLNVQLDFGAGSAITKAPGSSVSDNYFETGSYLLPGKTIKAPQIDVTSFHPEKRYYTIALVDPDVPDEENQTFKQQIHWLMTNVPLSATETKVVTENADVVISYVPPHPPKGTKYHRYTLLVAEQPNGGQDKIQMDQDSVSRELMVRDLCSQYGLDVKGLTFFRQVWDKDVSRIFRDILQREEPVYGKQPKVDELLDETGQKKKKYANL</sequence>
<dbReference type="PANTHER" id="PTHR11362">
    <property type="entry name" value="PHOSPHATIDYLETHANOLAMINE-BINDING PROTEIN"/>
    <property type="match status" value="1"/>
</dbReference>
<dbReference type="SUPFAM" id="SSF49777">
    <property type="entry name" value="PEBP-like"/>
    <property type="match status" value="1"/>
</dbReference>
<evidence type="ECO:0008006" key="3">
    <source>
        <dbReference type="Google" id="ProtNLM"/>
    </source>
</evidence>
<gene>
    <name evidence="1" type="ORF">BGZ99_010214</name>
</gene>
<keyword evidence="2" id="KW-1185">Reference proteome</keyword>
<dbReference type="InterPro" id="IPR008914">
    <property type="entry name" value="PEBP"/>
</dbReference>
<dbReference type="OrthoDB" id="2153661at2759"/>
<dbReference type="CDD" id="cd00866">
    <property type="entry name" value="PEBP_euk"/>
    <property type="match status" value="1"/>
</dbReference>
<dbReference type="AlphaFoldDB" id="A0A9P6R528"/>